<evidence type="ECO:0000313" key="4">
    <source>
        <dbReference type="Proteomes" id="UP000215914"/>
    </source>
</evidence>
<comment type="caution">
    <text evidence="3">The sequence shown here is derived from an EMBL/GenBank/DDBJ whole genome shotgun (WGS) entry which is preliminary data.</text>
</comment>
<dbReference type="EMBL" id="MNCJ02000327">
    <property type="protein sequence ID" value="KAF5778302.1"/>
    <property type="molecule type" value="Genomic_DNA"/>
</dbReference>
<feature type="coiled-coil region" evidence="1">
    <location>
        <begin position="766"/>
        <end position="821"/>
    </location>
</feature>
<proteinExistence type="predicted"/>
<feature type="compositionally biased region" description="Basic and acidic residues" evidence="2">
    <location>
        <begin position="990"/>
        <end position="1010"/>
    </location>
</feature>
<reference evidence="3" key="2">
    <citation type="submission" date="2020-06" db="EMBL/GenBank/DDBJ databases">
        <title>Helianthus annuus Genome sequencing and assembly Release 2.</title>
        <authorList>
            <person name="Gouzy J."/>
            <person name="Langlade N."/>
            <person name="Munos S."/>
        </authorList>
    </citation>
    <scope>NUCLEOTIDE SEQUENCE</scope>
    <source>
        <tissue evidence="3">Leaves</tissue>
    </source>
</reference>
<feature type="compositionally biased region" description="Basic and acidic residues" evidence="2">
    <location>
        <begin position="693"/>
        <end position="705"/>
    </location>
</feature>
<gene>
    <name evidence="3" type="ORF">HanXRQr2_Chr12g0545921</name>
</gene>
<keyword evidence="4" id="KW-1185">Reference proteome</keyword>
<organism evidence="3 4">
    <name type="scientific">Helianthus annuus</name>
    <name type="common">Common sunflower</name>
    <dbReference type="NCBI Taxonomy" id="4232"/>
    <lineage>
        <taxon>Eukaryota</taxon>
        <taxon>Viridiplantae</taxon>
        <taxon>Streptophyta</taxon>
        <taxon>Embryophyta</taxon>
        <taxon>Tracheophyta</taxon>
        <taxon>Spermatophyta</taxon>
        <taxon>Magnoliopsida</taxon>
        <taxon>eudicotyledons</taxon>
        <taxon>Gunneridae</taxon>
        <taxon>Pentapetalae</taxon>
        <taxon>asterids</taxon>
        <taxon>campanulids</taxon>
        <taxon>Asterales</taxon>
        <taxon>Asteraceae</taxon>
        <taxon>Asteroideae</taxon>
        <taxon>Heliantheae alliance</taxon>
        <taxon>Heliantheae</taxon>
        <taxon>Helianthus</taxon>
    </lineage>
</organism>
<dbReference type="Gramene" id="mRNA:HanXRQr2_Chr12g0545921">
    <property type="protein sequence ID" value="CDS:HanXRQr2_Chr12g0545921.1"/>
    <property type="gene ID" value="HanXRQr2_Chr12g0545921"/>
</dbReference>
<evidence type="ECO:0000313" key="3">
    <source>
        <dbReference type="EMBL" id="KAF5778302.1"/>
    </source>
</evidence>
<reference evidence="3" key="1">
    <citation type="journal article" date="2017" name="Nature">
        <title>The sunflower genome provides insights into oil metabolism, flowering and Asterid evolution.</title>
        <authorList>
            <person name="Badouin H."/>
            <person name="Gouzy J."/>
            <person name="Grassa C.J."/>
            <person name="Murat F."/>
            <person name="Staton S.E."/>
            <person name="Cottret L."/>
            <person name="Lelandais-Briere C."/>
            <person name="Owens G.L."/>
            <person name="Carrere S."/>
            <person name="Mayjonade B."/>
            <person name="Legrand L."/>
            <person name="Gill N."/>
            <person name="Kane N.C."/>
            <person name="Bowers J.E."/>
            <person name="Hubner S."/>
            <person name="Bellec A."/>
            <person name="Berard A."/>
            <person name="Berges H."/>
            <person name="Blanchet N."/>
            <person name="Boniface M.C."/>
            <person name="Brunel D."/>
            <person name="Catrice O."/>
            <person name="Chaidir N."/>
            <person name="Claudel C."/>
            <person name="Donnadieu C."/>
            <person name="Faraut T."/>
            <person name="Fievet G."/>
            <person name="Helmstetter N."/>
            <person name="King M."/>
            <person name="Knapp S.J."/>
            <person name="Lai Z."/>
            <person name="Le Paslier M.C."/>
            <person name="Lippi Y."/>
            <person name="Lorenzon L."/>
            <person name="Mandel J.R."/>
            <person name="Marage G."/>
            <person name="Marchand G."/>
            <person name="Marquand E."/>
            <person name="Bret-Mestries E."/>
            <person name="Morien E."/>
            <person name="Nambeesan S."/>
            <person name="Nguyen T."/>
            <person name="Pegot-Espagnet P."/>
            <person name="Pouilly N."/>
            <person name="Raftis F."/>
            <person name="Sallet E."/>
            <person name="Schiex T."/>
            <person name="Thomas J."/>
            <person name="Vandecasteele C."/>
            <person name="Vares D."/>
            <person name="Vear F."/>
            <person name="Vautrin S."/>
            <person name="Crespi M."/>
            <person name="Mangin B."/>
            <person name="Burke J.M."/>
            <person name="Salse J."/>
            <person name="Munos S."/>
            <person name="Vincourt P."/>
            <person name="Rieseberg L.H."/>
            <person name="Langlade N.B."/>
        </authorList>
    </citation>
    <scope>NUCLEOTIDE SEQUENCE</scope>
    <source>
        <tissue evidence="3">Leaves</tissue>
    </source>
</reference>
<feature type="coiled-coil region" evidence="1">
    <location>
        <begin position="871"/>
        <end position="898"/>
    </location>
</feature>
<feature type="region of interest" description="Disordered" evidence="2">
    <location>
        <begin position="990"/>
        <end position="1018"/>
    </location>
</feature>
<dbReference type="Proteomes" id="UP000215914">
    <property type="component" value="Unassembled WGS sequence"/>
</dbReference>
<accession>A0A9K3HH73</accession>
<keyword evidence="1" id="KW-0175">Coiled coil</keyword>
<evidence type="ECO:0000256" key="1">
    <source>
        <dbReference type="SAM" id="Coils"/>
    </source>
</evidence>
<protein>
    <submittedName>
        <fullName evidence="3">Transcription factor interactor and regulator CCHC(Zn) family</fullName>
    </submittedName>
</protein>
<evidence type="ECO:0000256" key="2">
    <source>
        <dbReference type="SAM" id="MobiDB-lite"/>
    </source>
</evidence>
<name>A0A9K3HH73_HELAN</name>
<sequence length="1110" mass="128827">MAEEFYSTLYKAFTSESSETSSVTPKTITKAINENIKHDNFYGTHSKPPTLESIEDYTWWKERFINWAKAYAHESWFCLEFGYSRPVNDKGEDLPLKSLSKEDKSEFAAEQRMIALIQSSIRNDMFALLQHDGSSKSVWEALRVKAEGGKQIKKNKIALLKKEFDLFDSLKGESVRQMIERFGHLKIELDRFGIVKPREEIIDKIIEALPRADQWQTFVFILKNDVLYDTISLDVLIEKIESHELELQKQSKMNGSSHQQNVGLYYKGNIPSVKVGDSPKTAFSGEKIKTSSSSYNPGYHSSFSNVNSEESEEVLCNIALKLKNSPAMSINAAKQQMSFLAYVLESYEGLVSGKIGNSELTKEDYDQIDPAEMELIDIRWCLASCIRRAQRYMEITGKQSIGGPSTKLGFDKSKVTYFRCKQKGHFKRECKNSEVDEAEKPFNDDYYRKAIYHRSKEEPKMIENNPKEKSRACAIIHDDEGYDWSQILPEEDRVDNQSTAHGKTISKSKHYVFVAKIKEKTREEILNEKTYRERSIAGKRIDEMQEEYEDAVSYKRWDKKRECYVNRDGEPVVPKKDIIFDDVLLVIPRFVEYYSNAERDKTYVKRLEKLIRDVMISSLRKRDEERMKKNVEGMVEELKKILEEIKDEAVKVEEVKEKADVKLEKVEKAVTKEEQFNEMKNESLVTGDVGVDAGDKKKSEADQKQSEANTKVPITKVKSDSEVLIETVEKCKKCMETCRACTEKDEQFRTRNLEFNKIEEVFKNKCKEILENEKVLKDNNENITQKCKNLEKENEILKEKISKMTEECSQKEIACQEMKKEYDSIKLAYHITKKSYEDVKSQMKLVQSRLRYYSETTDTFKRQYEIKQQVVNSYIEDVAKLKHQIADLEQDNNKLKSYHASSYVLERIFNIKPDGKDSEQNKKGIGSEFHQVPPPKKFAFYDDEKVEKAFNMVDQLPDNIDVTYSKSDDSGDSEVVGKVVESVLKEELVETGKSESQDRNEGSFHEEYLKNSKSKKKLNDDSKGLVYTMIGSDKLFLDIVFPIQNVISEKIDKVFKMVEIEKSEISKFAGKGHKTFYNKPGYKKINMKAGLGYKKKQNWKRNETPNYRQK</sequence>
<feature type="region of interest" description="Disordered" evidence="2">
    <location>
        <begin position="688"/>
        <end position="710"/>
    </location>
</feature>
<dbReference type="AlphaFoldDB" id="A0A9K3HH73"/>
<feature type="coiled-coil region" evidence="1">
    <location>
        <begin position="621"/>
        <end position="669"/>
    </location>
</feature>